<dbReference type="EMBL" id="JAATIQ010000217">
    <property type="protein sequence ID" value="KAF4369617.1"/>
    <property type="molecule type" value="Genomic_DNA"/>
</dbReference>
<dbReference type="InterPro" id="IPR025521">
    <property type="entry name" value="Neprosin_propep"/>
</dbReference>
<evidence type="ECO:0000313" key="3">
    <source>
        <dbReference type="EMBL" id="KAF4369617.1"/>
    </source>
</evidence>
<dbReference type="PROSITE" id="PS52045">
    <property type="entry name" value="NEPROSIN_PEP_CD"/>
    <property type="match status" value="1"/>
</dbReference>
<feature type="domain" description="Neprosin PEP catalytic" evidence="2">
    <location>
        <begin position="152"/>
        <end position="392"/>
    </location>
</feature>
<dbReference type="Gene3D" id="3.90.1320.10">
    <property type="entry name" value="Outer-capsid protein sigma 3, large lobe"/>
    <property type="match status" value="1"/>
</dbReference>
<dbReference type="InterPro" id="IPR053168">
    <property type="entry name" value="Glutamic_endopeptidase"/>
</dbReference>
<keyword evidence="4" id="KW-1185">Reference proteome</keyword>
<keyword evidence="1" id="KW-0732">Signal</keyword>
<accession>A0A7J6FG75</accession>
<feature type="signal peptide" evidence="1">
    <location>
        <begin position="1"/>
        <end position="23"/>
    </location>
</feature>
<dbReference type="Proteomes" id="UP000583929">
    <property type="component" value="Unassembled WGS sequence"/>
</dbReference>
<reference evidence="3 4" key="1">
    <citation type="journal article" date="2020" name="bioRxiv">
        <title>Sequence and annotation of 42 cannabis genomes reveals extensive copy number variation in cannabinoid synthesis and pathogen resistance genes.</title>
        <authorList>
            <person name="Mckernan K.J."/>
            <person name="Helbert Y."/>
            <person name="Kane L.T."/>
            <person name="Ebling H."/>
            <person name="Zhang L."/>
            <person name="Liu B."/>
            <person name="Eaton Z."/>
            <person name="Mclaughlin S."/>
            <person name="Kingan S."/>
            <person name="Baybayan P."/>
            <person name="Concepcion G."/>
            <person name="Jordan M."/>
            <person name="Riva A."/>
            <person name="Barbazuk W."/>
            <person name="Harkins T."/>
        </authorList>
    </citation>
    <scope>NUCLEOTIDE SEQUENCE [LARGE SCALE GENOMIC DNA]</scope>
    <source>
        <strain evidence="4">cv. Jamaican Lion 4</strain>
        <tissue evidence="3">Leaf</tissue>
    </source>
</reference>
<proteinExistence type="predicted"/>
<comment type="caution">
    <text evidence="3">The sequence shown here is derived from an EMBL/GenBank/DDBJ whole genome shotgun (WGS) entry which is preliminary data.</text>
</comment>
<dbReference type="PANTHER" id="PTHR31589:SF223">
    <property type="entry name" value="PROTEIN, PUTATIVE (DUF239)-RELATED"/>
    <property type="match status" value="1"/>
</dbReference>
<dbReference type="Pfam" id="PF03080">
    <property type="entry name" value="Neprosin"/>
    <property type="match status" value="1"/>
</dbReference>
<name>A0A7J6FG75_CANSA</name>
<sequence>MDIREFFMLLAIMLCTLLCYCKSEEQLMQLSRDEELEIENRLERLNKSSVKSIKTQNGDIYDCIDFYKQPAFDHHLLKNHIYDSQIKPSSRPKVMTNEKSRNDVEQISINSMFNNETCPSGTVPIRRYTKEDLIRAKLFTKSYSARIRSINLENASFHHAIVRTKFDPSKKYNGGWTNASFYTLDVIGLQYTSGRMKLQNGVDSIQAGWTINPTLYGDSKTHVFAFFQAGELSCFNTMCPGFVLTSPRAIADYILDERHPGTVPVREFQITIYRDQITGNWWLEFGDIQIGYWPSSIFTDLKDLATYVDWGGETYSPIGQPGPPMGSGLFLKHDARYDTYCRQLSIINEAHNLEDAKSTESFSTDVNFYQVENWGYKPFFGYVMTYGGPGPR</sequence>
<gene>
    <name evidence="3" type="ORF">G4B88_021422</name>
</gene>
<feature type="chain" id="PRO_5029699616" description="Neprosin PEP catalytic domain-containing protein" evidence="1">
    <location>
        <begin position="24"/>
        <end position="392"/>
    </location>
</feature>
<dbReference type="AlphaFoldDB" id="A0A7J6FG75"/>
<dbReference type="Pfam" id="PF14365">
    <property type="entry name" value="Neprosin_AP"/>
    <property type="match status" value="1"/>
</dbReference>
<dbReference type="PANTHER" id="PTHR31589">
    <property type="entry name" value="PROTEIN, PUTATIVE (DUF239)-RELATED-RELATED"/>
    <property type="match status" value="1"/>
</dbReference>
<evidence type="ECO:0000259" key="2">
    <source>
        <dbReference type="PROSITE" id="PS52045"/>
    </source>
</evidence>
<organism evidence="3 4">
    <name type="scientific">Cannabis sativa</name>
    <name type="common">Hemp</name>
    <name type="synonym">Marijuana</name>
    <dbReference type="NCBI Taxonomy" id="3483"/>
    <lineage>
        <taxon>Eukaryota</taxon>
        <taxon>Viridiplantae</taxon>
        <taxon>Streptophyta</taxon>
        <taxon>Embryophyta</taxon>
        <taxon>Tracheophyta</taxon>
        <taxon>Spermatophyta</taxon>
        <taxon>Magnoliopsida</taxon>
        <taxon>eudicotyledons</taxon>
        <taxon>Gunneridae</taxon>
        <taxon>Pentapetalae</taxon>
        <taxon>rosids</taxon>
        <taxon>fabids</taxon>
        <taxon>Rosales</taxon>
        <taxon>Cannabaceae</taxon>
        <taxon>Cannabis</taxon>
    </lineage>
</organism>
<dbReference type="InterPro" id="IPR004314">
    <property type="entry name" value="Neprosin"/>
</dbReference>
<evidence type="ECO:0000313" key="4">
    <source>
        <dbReference type="Proteomes" id="UP000583929"/>
    </source>
</evidence>
<evidence type="ECO:0000256" key="1">
    <source>
        <dbReference type="SAM" id="SignalP"/>
    </source>
</evidence>
<protein>
    <recommendedName>
        <fullName evidence="2">Neprosin PEP catalytic domain-containing protein</fullName>
    </recommendedName>
</protein>